<sequence>MDAFDIDKIYLVKKGVFLVLFKHLSEQSIVVWRGVYFFDNKPFLVKPWNEEMDINTEALVSLPIWVRFLELDTKYWGMDSLSKIGSVLGIHIKIDKYARDKSFSVINIIRQQSKVEWIVYGDDYIRYFFAKIKQRKTDTYILSIQDDQGQQRQGFSEVKEHLESKEREDLLQSHDSCADSKQAD</sequence>
<evidence type="ECO:0008006" key="4">
    <source>
        <dbReference type="Google" id="ProtNLM"/>
    </source>
</evidence>
<dbReference type="PANTHER" id="PTHR33233:SF17">
    <property type="entry name" value="DUF4283 DOMAIN-CONTAINING PROTEIN"/>
    <property type="match status" value="1"/>
</dbReference>
<protein>
    <recommendedName>
        <fullName evidence="4">DUF4283 domain-containing protein</fullName>
    </recommendedName>
</protein>
<dbReference type="AlphaFoldDB" id="A0A9Q1JH09"/>
<reference evidence="2" key="1">
    <citation type="submission" date="2022-04" db="EMBL/GenBank/DDBJ databases">
        <title>Carnegiea gigantea Genome sequencing and assembly v2.</title>
        <authorList>
            <person name="Copetti D."/>
            <person name="Sanderson M.J."/>
            <person name="Burquez A."/>
            <person name="Wojciechowski M.F."/>
        </authorList>
    </citation>
    <scope>NUCLEOTIDE SEQUENCE</scope>
    <source>
        <strain evidence="2">SGP5-SGP5p</strain>
        <tissue evidence="2">Aerial part</tissue>
    </source>
</reference>
<proteinExistence type="predicted"/>
<keyword evidence="3" id="KW-1185">Reference proteome</keyword>
<comment type="caution">
    <text evidence="2">The sequence shown here is derived from an EMBL/GenBank/DDBJ whole genome shotgun (WGS) entry which is preliminary data.</text>
</comment>
<feature type="region of interest" description="Disordered" evidence="1">
    <location>
        <begin position="165"/>
        <end position="184"/>
    </location>
</feature>
<name>A0A9Q1JH09_9CARY</name>
<evidence type="ECO:0000256" key="1">
    <source>
        <dbReference type="SAM" id="MobiDB-lite"/>
    </source>
</evidence>
<gene>
    <name evidence="2" type="ORF">Cgig2_000659</name>
</gene>
<dbReference type="PANTHER" id="PTHR33233">
    <property type="entry name" value="ENDONUCLEASE/EXONUCLEASE/PHOSPHATASE"/>
    <property type="match status" value="1"/>
</dbReference>
<evidence type="ECO:0000313" key="2">
    <source>
        <dbReference type="EMBL" id="KAJ8422194.1"/>
    </source>
</evidence>
<organism evidence="2 3">
    <name type="scientific">Carnegiea gigantea</name>
    <dbReference type="NCBI Taxonomy" id="171969"/>
    <lineage>
        <taxon>Eukaryota</taxon>
        <taxon>Viridiplantae</taxon>
        <taxon>Streptophyta</taxon>
        <taxon>Embryophyta</taxon>
        <taxon>Tracheophyta</taxon>
        <taxon>Spermatophyta</taxon>
        <taxon>Magnoliopsida</taxon>
        <taxon>eudicotyledons</taxon>
        <taxon>Gunneridae</taxon>
        <taxon>Pentapetalae</taxon>
        <taxon>Caryophyllales</taxon>
        <taxon>Cactineae</taxon>
        <taxon>Cactaceae</taxon>
        <taxon>Cactoideae</taxon>
        <taxon>Echinocereeae</taxon>
        <taxon>Carnegiea</taxon>
    </lineage>
</organism>
<dbReference type="Proteomes" id="UP001153076">
    <property type="component" value="Unassembled WGS sequence"/>
</dbReference>
<accession>A0A9Q1JH09</accession>
<dbReference type="OrthoDB" id="1939300at2759"/>
<evidence type="ECO:0000313" key="3">
    <source>
        <dbReference type="Proteomes" id="UP001153076"/>
    </source>
</evidence>
<dbReference type="EMBL" id="JAKOGI010002346">
    <property type="protein sequence ID" value="KAJ8422194.1"/>
    <property type="molecule type" value="Genomic_DNA"/>
</dbReference>